<dbReference type="Gene3D" id="3.90.730.10">
    <property type="entry name" value="Ribonuclease T2-like"/>
    <property type="match status" value="1"/>
</dbReference>
<dbReference type="InterPro" id="IPR001568">
    <property type="entry name" value="RNase_T2-like"/>
</dbReference>
<dbReference type="OrthoDB" id="4720638at2"/>
<dbReference type="InterPro" id="IPR036430">
    <property type="entry name" value="RNase_T2-like_sf"/>
</dbReference>
<sequence>MTMAHRVASHARLAFGGLVLAASMAACAPTPVPPTPVPVAASVISPPAHGDFGHYTLALTWQPGFCASGPGCQPDQPKAPLIGLHGLWASRPQPLITEGVPPQRWWAAGCDIYPEHEAATPLAVSSETKQALDQTVAHLPHSLVDHEYHKHVQCFGIPAETFFHTALEMRTVVAQSDFGTTLQAWQGQVVTKDAVMQAFHGAFHTETDRALQLRCEHDHAGREVLTQLWFTLKRERVADFPRASAFFRAPEAQDNCPAQFLVPGW</sequence>
<dbReference type="GO" id="GO:0033897">
    <property type="term" value="F:ribonuclease T2 activity"/>
    <property type="evidence" value="ECO:0007669"/>
    <property type="project" value="InterPro"/>
</dbReference>
<evidence type="ECO:0000313" key="6">
    <source>
        <dbReference type="Proteomes" id="UP000254958"/>
    </source>
</evidence>
<evidence type="ECO:0000256" key="3">
    <source>
        <dbReference type="SAM" id="SignalP"/>
    </source>
</evidence>
<comment type="caution">
    <text evidence="5">The sequence shown here is derived from an EMBL/GenBank/DDBJ whole genome shotgun (WGS) entry which is preliminary data.</text>
</comment>
<name>A0A370GAD7_GLULI</name>
<dbReference type="Proteomes" id="UP000562982">
    <property type="component" value="Unassembled WGS sequence"/>
</dbReference>
<dbReference type="RefSeq" id="WP_114727032.1">
    <property type="nucleotide sequence ID" value="NZ_JABEQI010000003.1"/>
</dbReference>
<evidence type="ECO:0000256" key="1">
    <source>
        <dbReference type="ARBA" id="ARBA00007469"/>
    </source>
</evidence>
<evidence type="ECO:0000313" key="7">
    <source>
        <dbReference type="Proteomes" id="UP000562982"/>
    </source>
</evidence>
<dbReference type="PANTHER" id="PTHR11240">
    <property type="entry name" value="RIBONUCLEASE T2"/>
    <property type="match status" value="1"/>
</dbReference>
<keyword evidence="3" id="KW-0732">Signal</keyword>
<dbReference type="PROSITE" id="PS51257">
    <property type="entry name" value="PROKAR_LIPOPROTEIN"/>
    <property type="match status" value="1"/>
</dbReference>
<reference evidence="5 6" key="1">
    <citation type="submission" date="2018-07" db="EMBL/GenBank/DDBJ databases">
        <title>Genomic Encyclopedia of Type Strains, Phase IV (KMG-IV): sequencing the most valuable type-strain genomes for metagenomic binning, comparative biology and taxonomic classification.</title>
        <authorList>
            <person name="Goeker M."/>
        </authorList>
    </citation>
    <scope>NUCLEOTIDE SEQUENCE [LARGE SCALE GENOMIC DNA]</scope>
    <source>
        <strain evidence="5 6">DSM 5603</strain>
    </source>
</reference>
<dbReference type="SUPFAM" id="SSF55895">
    <property type="entry name" value="Ribonuclease Rh-like"/>
    <property type="match status" value="1"/>
</dbReference>
<keyword evidence="6" id="KW-1185">Reference proteome</keyword>
<dbReference type="PANTHER" id="PTHR11240:SF22">
    <property type="entry name" value="RIBONUCLEASE T2"/>
    <property type="match status" value="1"/>
</dbReference>
<dbReference type="EMBL" id="QQAW01000003">
    <property type="protein sequence ID" value="RDI38933.1"/>
    <property type="molecule type" value="Genomic_DNA"/>
</dbReference>
<feature type="chain" id="PRO_5044585347" evidence="3">
    <location>
        <begin position="29"/>
        <end position="265"/>
    </location>
</feature>
<protein>
    <submittedName>
        <fullName evidence="5">Ribonuclease I</fullName>
    </submittedName>
</protein>
<evidence type="ECO:0000256" key="2">
    <source>
        <dbReference type="RuleBase" id="RU004328"/>
    </source>
</evidence>
<proteinExistence type="inferred from homology"/>
<evidence type="ECO:0000313" key="5">
    <source>
        <dbReference type="EMBL" id="RDI38933.1"/>
    </source>
</evidence>
<reference evidence="4 7" key="2">
    <citation type="submission" date="2020-04" db="EMBL/GenBank/DDBJ databases">
        <title>Description of novel Gluconacetobacter.</title>
        <authorList>
            <person name="Sombolestani A."/>
        </authorList>
    </citation>
    <scope>NUCLEOTIDE SEQUENCE [LARGE SCALE GENOMIC DNA]</scope>
    <source>
        <strain evidence="4 7">LMG 1382</strain>
    </source>
</reference>
<comment type="similarity">
    <text evidence="1 2">Belongs to the RNase T2 family.</text>
</comment>
<dbReference type="EMBL" id="JABEQI010000003">
    <property type="protein sequence ID" value="MBB2186391.1"/>
    <property type="molecule type" value="Genomic_DNA"/>
</dbReference>
<dbReference type="AlphaFoldDB" id="A0A370GAD7"/>
<feature type="signal peptide" evidence="3">
    <location>
        <begin position="1"/>
        <end position="28"/>
    </location>
</feature>
<gene>
    <name evidence="5" type="ORF">C7453_103394</name>
    <name evidence="4" type="ORF">HLH32_08325</name>
</gene>
<evidence type="ECO:0000313" key="4">
    <source>
        <dbReference type="EMBL" id="MBB2186391.1"/>
    </source>
</evidence>
<accession>A0A370GAD7</accession>
<dbReference type="GO" id="GO:0006401">
    <property type="term" value="P:RNA catabolic process"/>
    <property type="evidence" value="ECO:0007669"/>
    <property type="project" value="TreeGrafter"/>
</dbReference>
<dbReference type="Proteomes" id="UP000254958">
    <property type="component" value="Unassembled WGS sequence"/>
</dbReference>
<organism evidence="5 6">
    <name type="scientific">Gluconacetobacter liquefaciens</name>
    <name type="common">Acetobacter liquefaciens</name>
    <dbReference type="NCBI Taxonomy" id="89584"/>
    <lineage>
        <taxon>Bacteria</taxon>
        <taxon>Pseudomonadati</taxon>
        <taxon>Pseudomonadota</taxon>
        <taxon>Alphaproteobacteria</taxon>
        <taxon>Acetobacterales</taxon>
        <taxon>Acetobacteraceae</taxon>
        <taxon>Gluconacetobacter</taxon>
    </lineage>
</organism>
<dbReference type="GO" id="GO:0003723">
    <property type="term" value="F:RNA binding"/>
    <property type="evidence" value="ECO:0007669"/>
    <property type="project" value="InterPro"/>
</dbReference>
<dbReference type="Pfam" id="PF00445">
    <property type="entry name" value="Ribonuclease_T2"/>
    <property type="match status" value="1"/>
</dbReference>